<evidence type="ECO:0000259" key="12">
    <source>
        <dbReference type="Pfam" id="PF14703"/>
    </source>
</evidence>
<feature type="transmembrane region" description="Helical" evidence="8">
    <location>
        <begin position="851"/>
        <end position="874"/>
    </location>
</feature>
<dbReference type="InterPro" id="IPR022257">
    <property type="entry name" value="PHM7_ext"/>
</dbReference>
<evidence type="ECO:0000313" key="14">
    <source>
        <dbReference type="Proteomes" id="UP000030854"/>
    </source>
</evidence>
<dbReference type="InterPro" id="IPR027815">
    <property type="entry name" value="CSC1/OSCA1-like_cyt"/>
</dbReference>
<dbReference type="GO" id="GO:0005886">
    <property type="term" value="C:plasma membrane"/>
    <property type="evidence" value="ECO:0007669"/>
    <property type="project" value="TreeGrafter"/>
</dbReference>
<feature type="transmembrane region" description="Helical" evidence="8">
    <location>
        <begin position="192"/>
        <end position="212"/>
    </location>
</feature>
<name>A0A0B1P5G0_UNCNE</name>
<feature type="transmembrane region" description="Helical" evidence="8">
    <location>
        <begin position="762"/>
        <end position="786"/>
    </location>
</feature>
<keyword evidence="3" id="KW-0813">Transport</keyword>
<dbReference type="InterPro" id="IPR003864">
    <property type="entry name" value="CSC1/OSCA1-like_7TM"/>
</dbReference>
<comment type="caution">
    <text evidence="13">The sequence shown here is derived from an EMBL/GenBank/DDBJ whole genome shotgun (WGS) entry which is preliminary data.</text>
</comment>
<evidence type="ECO:0000259" key="11">
    <source>
        <dbReference type="Pfam" id="PF13967"/>
    </source>
</evidence>
<dbReference type="Pfam" id="PF13967">
    <property type="entry name" value="RSN1_TM"/>
    <property type="match status" value="1"/>
</dbReference>
<dbReference type="Pfam" id="PF02714">
    <property type="entry name" value="RSN1_7TM"/>
    <property type="match status" value="1"/>
</dbReference>
<feature type="region of interest" description="Disordered" evidence="7">
    <location>
        <begin position="521"/>
        <end position="549"/>
    </location>
</feature>
<evidence type="ECO:0000256" key="1">
    <source>
        <dbReference type="ARBA" id="ARBA00004141"/>
    </source>
</evidence>
<feature type="transmembrane region" description="Helical" evidence="8">
    <location>
        <begin position="124"/>
        <end position="145"/>
    </location>
</feature>
<keyword evidence="14" id="KW-1185">Reference proteome</keyword>
<feature type="domain" description="CSC1/OSCA1-like cytosolic" evidence="12">
    <location>
        <begin position="593"/>
        <end position="703"/>
    </location>
</feature>
<evidence type="ECO:0000313" key="13">
    <source>
        <dbReference type="EMBL" id="KHJ32166.1"/>
    </source>
</evidence>
<dbReference type="HOGENOM" id="CLU_002458_2_0_1"/>
<organism evidence="13 14">
    <name type="scientific">Uncinula necator</name>
    <name type="common">Grape powdery mildew</name>
    <dbReference type="NCBI Taxonomy" id="52586"/>
    <lineage>
        <taxon>Eukaryota</taxon>
        <taxon>Fungi</taxon>
        <taxon>Dikarya</taxon>
        <taxon>Ascomycota</taxon>
        <taxon>Pezizomycotina</taxon>
        <taxon>Leotiomycetes</taxon>
        <taxon>Erysiphales</taxon>
        <taxon>Erysiphaceae</taxon>
        <taxon>Erysiphe</taxon>
    </lineage>
</organism>
<feature type="domain" description="CSC1/OSCA1-like 7TM region" evidence="9">
    <location>
        <begin position="714"/>
        <end position="986"/>
    </location>
</feature>
<dbReference type="Pfam" id="PF12621">
    <property type="entry name" value="PHM7_ext"/>
    <property type="match status" value="1"/>
</dbReference>
<evidence type="ECO:0000256" key="3">
    <source>
        <dbReference type="ARBA" id="ARBA00022448"/>
    </source>
</evidence>
<feature type="compositionally biased region" description="Basic and acidic residues" evidence="7">
    <location>
        <begin position="458"/>
        <end position="474"/>
    </location>
</feature>
<dbReference type="GO" id="GO:0005227">
    <property type="term" value="F:calcium-activated cation channel activity"/>
    <property type="evidence" value="ECO:0007669"/>
    <property type="project" value="InterPro"/>
</dbReference>
<evidence type="ECO:0000256" key="7">
    <source>
        <dbReference type="SAM" id="MobiDB-lite"/>
    </source>
</evidence>
<evidence type="ECO:0000256" key="4">
    <source>
        <dbReference type="ARBA" id="ARBA00022692"/>
    </source>
</evidence>
<comment type="subcellular location">
    <subcellularLocation>
        <location evidence="1">Membrane</location>
        <topology evidence="1">Multi-pass membrane protein</topology>
    </subcellularLocation>
</comment>
<sequence length="1251" mass="142192">MITGQVKTNRKMSDNNISTNSFPTNGPIPNAQSQQGISLVAFFSALTISLVVFAVQLLAFLLLRNKLARIFKPKTYLVPENERTDPPPRSPWGWLFALFKFKDQEIIRKCGLDAYFFSRYLKTLLVVFIPLAVILIPILLPLNYIGGRGSYYKQKLVIGIHNGIINETLAANITGLDTLAWGNVRPSQTDRYWAHLILAILVIIWVCGVFFCELRIYIRVRQDHLTSPEHRLRASATTVLVSAIPRKWLTEEALTRMFEVFPGGVRNVWINRNYDKLLKKIQERQYIFGLLESSQTQLIRLAKKAQMVQAEKDEKKKARISTYNVKMTRKDKQEKLRQADVQAEHLAKSGGHSTGDLPRTLTDALVEVECKANRSPLHSPIRSLHLHTLSSVSQGIGKGLDSFGRASETVIGGARYVGRNLEQHLEGNNGFMDIQDSPLGDQDYDRYGRFVGKKIIEPRDVEESQEVSENRESEQSTEPDVEVDLGTARHLKPYRGVHNSHKIKSSNAWWEFWKPPPTRFSTPTPAGYKSEENLSSSSRSRTKEFSLESENKHDVTERNIWTVLFPFLDFEKNKSNEYPIAHNVNYEESSEGAAWQKYLKAKDRPTHLVPLFSWTPRWLPGIPIINKKVDTIYWCRKELARLNLEIEIDQKHPEKFPLMNSAFIQFNHQVAAHMACQSVSYHVPKQMAPRIVEVSPKDVLWDNMSVKWWEAWLRTTIISGIVVAMVILWASPVAWTASLAQVSTLASRFPFLRWLEDIPNNIVQAVSGVLPAVILGVLLLLVPIILEYLAFLQGAQTGTEQQSSLQIYYFVFLFVQVFLVVSISGGTVAALGTATNITTIPDTLATQLPKAANYFFSYMILQALSSSSGGLLQVPTLLRWYIWPRLVDSTARDKWTRNTTLPSITWGTLFPVYTNFACIALIYSVIAPVIIIFAIITFSLLWIAQRYNMLYVFRFHLDTGGLLYPRAINQTFTGLYVMELCLIGLFFLVQDEQGTQACVPQAIIMITFLVLTVAYQFLLNKSFGPLLHHLPITFENEAVLRDREFEISQAKRLGLHFDEDLENSFAQNDEATQVNKPSRSKSKMNLCSTKTVQSTGGWALRSGKNITCKVLGQCVDHDDGSEENSALNERIRAREIKNHGRRKRRRDLEAQRRIADALYGGYNDDIEDLTPEERDVLVRRAFQHSALRARRPTIWIPRDDIGVSDDEIRRTREFAGNSIWISNVGAALDGKARVVYGRNPPDFSEVDLINL</sequence>
<gene>
    <name evidence="13" type="ORF">EV44_g2110</name>
</gene>
<dbReference type="AlphaFoldDB" id="A0A0B1P5G0"/>
<feature type="region of interest" description="Disordered" evidence="7">
    <location>
        <begin position="458"/>
        <end position="485"/>
    </location>
</feature>
<keyword evidence="4 8" id="KW-0812">Transmembrane</keyword>
<proteinExistence type="inferred from homology"/>
<evidence type="ECO:0000256" key="5">
    <source>
        <dbReference type="ARBA" id="ARBA00022989"/>
    </source>
</evidence>
<dbReference type="Pfam" id="PF14703">
    <property type="entry name" value="PHM7_cyt"/>
    <property type="match status" value="2"/>
</dbReference>
<feature type="region of interest" description="Disordered" evidence="7">
    <location>
        <begin position="1"/>
        <end position="25"/>
    </location>
</feature>
<feature type="domain" description="CSC1/OSCA1-like N-terminal transmembrane" evidence="11">
    <location>
        <begin position="41"/>
        <end position="211"/>
    </location>
</feature>
<evidence type="ECO:0000259" key="10">
    <source>
        <dbReference type="Pfam" id="PF12621"/>
    </source>
</evidence>
<feature type="transmembrane region" description="Helical" evidence="8">
    <location>
        <begin position="717"/>
        <end position="742"/>
    </location>
</feature>
<feature type="transmembrane region" description="Helical" evidence="8">
    <location>
        <begin position="920"/>
        <end position="944"/>
    </location>
</feature>
<dbReference type="STRING" id="52586.A0A0B1P5G0"/>
<feature type="transmembrane region" description="Helical" evidence="8">
    <location>
        <begin position="39"/>
        <end position="63"/>
    </location>
</feature>
<feature type="transmembrane region" description="Helical" evidence="8">
    <location>
        <begin position="1001"/>
        <end position="1019"/>
    </location>
</feature>
<evidence type="ECO:0000256" key="8">
    <source>
        <dbReference type="SAM" id="Phobius"/>
    </source>
</evidence>
<dbReference type="PANTHER" id="PTHR13018:SF20">
    <property type="entry name" value="SPORULATION-SPECIFIC PROTEIN 75"/>
    <property type="match status" value="1"/>
</dbReference>
<dbReference type="Proteomes" id="UP000030854">
    <property type="component" value="Unassembled WGS sequence"/>
</dbReference>
<protein>
    <submittedName>
        <fullName evidence="13">Putative duf221 domain-containing protein</fullName>
    </submittedName>
</protein>
<feature type="transmembrane region" description="Helical" evidence="8">
    <location>
        <begin position="972"/>
        <end position="989"/>
    </location>
</feature>
<dbReference type="EMBL" id="JNVN01002277">
    <property type="protein sequence ID" value="KHJ32166.1"/>
    <property type="molecule type" value="Genomic_DNA"/>
</dbReference>
<evidence type="ECO:0000259" key="9">
    <source>
        <dbReference type="Pfam" id="PF02714"/>
    </source>
</evidence>
<feature type="transmembrane region" description="Helical" evidence="8">
    <location>
        <begin position="807"/>
        <end position="831"/>
    </location>
</feature>
<keyword evidence="5 8" id="KW-1133">Transmembrane helix</keyword>
<dbReference type="PANTHER" id="PTHR13018">
    <property type="entry name" value="PROBABLE MEMBRANE PROTEIN DUF221-RELATED"/>
    <property type="match status" value="1"/>
</dbReference>
<reference evidence="13 14" key="1">
    <citation type="journal article" date="2014" name="BMC Genomics">
        <title>Adaptive genomic structural variation in the grape powdery mildew pathogen, Erysiphe necator.</title>
        <authorList>
            <person name="Jones L."/>
            <person name="Riaz S."/>
            <person name="Morales-Cruz A."/>
            <person name="Amrine K.C."/>
            <person name="McGuire B."/>
            <person name="Gubler W.D."/>
            <person name="Walker M.A."/>
            <person name="Cantu D."/>
        </authorList>
    </citation>
    <scope>NUCLEOTIDE SEQUENCE [LARGE SCALE GENOMIC DNA]</scope>
    <source>
        <strain evidence="14">c</strain>
    </source>
</reference>
<comment type="similarity">
    <text evidence="2">Belongs to the CSC1 (TC 1.A.17) family.</text>
</comment>
<feature type="domain" description="CSC1/OSCA1-like cytosolic" evidence="12">
    <location>
        <begin position="237"/>
        <end position="344"/>
    </location>
</feature>
<dbReference type="OMA" id="FVQFNHQ"/>
<dbReference type="InterPro" id="IPR045122">
    <property type="entry name" value="Csc1-like"/>
</dbReference>
<feature type="domain" description="10TM putative phosphate transporter extracellular tail" evidence="10">
    <location>
        <begin position="1162"/>
        <end position="1242"/>
    </location>
</feature>
<feature type="compositionally biased region" description="Polar residues" evidence="7">
    <location>
        <begin position="14"/>
        <end position="24"/>
    </location>
</feature>
<evidence type="ECO:0000256" key="2">
    <source>
        <dbReference type="ARBA" id="ARBA00007779"/>
    </source>
</evidence>
<dbReference type="InterPro" id="IPR032880">
    <property type="entry name" value="CSC1/OSCA1-like_N"/>
</dbReference>
<accession>A0A0B1P5G0</accession>
<keyword evidence="6 8" id="KW-0472">Membrane</keyword>
<evidence type="ECO:0000256" key="6">
    <source>
        <dbReference type="ARBA" id="ARBA00023136"/>
    </source>
</evidence>